<keyword evidence="1" id="KW-0812">Transmembrane</keyword>
<gene>
    <name evidence="3" type="ORF">E2A64_09110</name>
</gene>
<accession>A0A4R5PQ96</accession>
<dbReference type="GO" id="GO:0016020">
    <property type="term" value="C:membrane"/>
    <property type="evidence" value="ECO:0007669"/>
    <property type="project" value="InterPro"/>
</dbReference>
<name>A0A4R5PQ96_9HYPH</name>
<dbReference type="InterPro" id="IPR000620">
    <property type="entry name" value="EamA_dom"/>
</dbReference>
<dbReference type="Pfam" id="PF00892">
    <property type="entry name" value="EamA"/>
    <property type="match status" value="2"/>
</dbReference>
<dbReference type="RefSeq" id="WP_133284040.1">
    <property type="nucleotide sequence ID" value="NZ_SMSI01000001.1"/>
</dbReference>
<reference evidence="3 4" key="1">
    <citation type="journal article" date="2013" name="Int. J. Syst. Evol. Microbiol.">
        <title>Hoeflea suaedae sp. nov., an endophytic bacterium isolated from the root of the halophyte Suaeda maritima.</title>
        <authorList>
            <person name="Chung E.J."/>
            <person name="Park J.A."/>
            <person name="Pramanik P."/>
            <person name="Bibi F."/>
            <person name="Jeon C.O."/>
            <person name="Chung Y.R."/>
        </authorList>
    </citation>
    <scope>NUCLEOTIDE SEQUENCE [LARGE SCALE GENOMIC DNA]</scope>
    <source>
        <strain evidence="3 4">YC6898</strain>
    </source>
</reference>
<feature type="transmembrane region" description="Helical" evidence="1">
    <location>
        <begin position="77"/>
        <end position="95"/>
    </location>
</feature>
<feature type="transmembrane region" description="Helical" evidence="1">
    <location>
        <begin position="185"/>
        <end position="205"/>
    </location>
</feature>
<sequence>MTSSKYGYAFAFLAVTIFALQDGISKYLGEQYPPIFIAMIRYFAFAGFALVLAARAPGGIKAASRSKRPVVQVVRSFLLVLQIVVAIQAFAVVGLIQSQAIFASGPIFVALLSMPVLGERVGWRRWLAIVIGLVGVVILLNPGFSDASDALNWNVLWPLGGAVMMGAYAVSTRLAGRSDSSMTSFLYTGIIGWLVLIVIGPFFLADPTPGDWVWIAILCVTGMSSHFFLIKAYEYLDAVAVQPVSYFQLVVGGFIGVLVFGEQIHLNLLIGAGIVIAAGAFTVWREHVVGRRKAAAEKAVLAPASRDGA</sequence>
<dbReference type="AlphaFoldDB" id="A0A4R5PQ96"/>
<evidence type="ECO:0000313" key="4">
    <source>
        <dbReference type="Proteomes" id="UP000295131"/>
    </source>
</evidence>
<dbReference type="PANTHER" id="PTHR22911:SF103">
    <property type="entry name" value="BLR2811 PROTEIN"/>
    <property type="match status" value="1"/>
</dbReference>
<proteinExistence type="predicted"/>
<dbReference type="InterPro" id="IPR037185">
    <property type="entry name" value="EmrE-like"/>
</dbReference>
<dbReference type="OrthoDB" id="7818056at2"/>
<evidence type="ECO:0000256" key="1">
    <source>
        <dbReference type="SAM" id="Phobius"/>
    </source>
</evidence>
<feature type="transmembrane region" description="Helical" evidence="1">
    <location>
        <begin position="211"/>
        <end position="230"/>
    </location>
</feature>
<feature type="domain" description="EamA" evidence="2">
    <location>
        <begin position="153"/>
        <end position="282"/>
    </location>
</feature>
<keyword evidence="4" id="KW-1185">Reference proteome</keyword>
<feature type="transmembrane region" description="Helical" evidence="1">
    <location>
        <begin position="125"/>
        <end position="144"/>
    </location>
</feature>
<dbReference type="EMBL" id="SMSI01000001">
    <property type="protein sequence ID" value="TDH39209.1"/>
    <property type="molecule type" value="Genomic_DNA"/>
</dbReference>
<organism evidence="3 4">
    <name type="scientific">Pseudohoeflea suaedae</name>
    <dbReference type="NCBI Taxonomy" id="877384"/>
    <lineage>
        <taxon>Bacteria</taxon>
        <taxon>Pseudomonadati</taxon>
        <taxon>Pseudomonadota</taxon>
        <taxon>Alphaproteobacteria</taxon>
        <taxon>Hyphomicrobiales</taxon>
        <taxon>Rhizobiaceae</taxon>
        <taxon>Pseudohoeflea</taxon>
    </lineage>
</organism>
<dbReference type="PANTHER" id="PTHR22911">
    <property type="entry name" value="ACYL-MALONYL CONDENSING ENZYME-RELATED"/>
    <property type="match status" value="1"/>
</dbReference>
<dbReference type="Gene3D" id="1.10.3730.20">
    <property type="match status" value="1"/>
</dbReference>
<keyword evidence="1" id="KW-0472">Membrane</keyword>
<dbReference type="SUPFAM" id="SSF103481">
    <property type="entry name" value="Multidrug resistance efflux transporter EmrE"/>
    <property type="match status" value="2"/>
</dbReference>
<feature type="transmembrane region" description="Helical" evidence="1">
    <location>
        <begin position="101"/>
        <end position="118"/>
    </location>
</feature>
<evidence type="ECO:0000259" key="2">
    <source>
        <dbReference type="Pfam" id="PF00892"/>
    </source>
</evidence>
<protein>
    <submittedName>
        <fullName evidence="3">DMT family transporter</fullName>
    </submittedName>
</protein>
<feature type="transmembrane region" description="Helical" evidence="1">
    <location>
        <begin position="35"/>
        <end position="56"/>
    </location>
</feature>
<feature type="transmembrane region" description="Helical" evidence="1">
    <location>
        <begin position="156"/>
        <end position="176"/>
    </location>
</feature>
<keyword evidence="1" id="KW-1133">Transmembrane helix</keyword>
<feature type="transmembrane region" description="Helical" evidence="1">
    <location>
        <begin position="266"/>
        <end position="284"/>
    </location>
</feature>
<feature type="transmembrane region" description="Helical" evidence="1">
    <location>
        <begin position="239"/>
        <end position="260"/>
    </location>
</feature>
<evidence type="ECO:0000313" key="3">
    <source>
        <dbReference type="EMBL" id="TDH39209.1"/>
    </source>
</evidence>
<feature type="domain" description="EamA" evidence="2">
    <location>
        <begin position="6"/>
        <end position="140"/>
    </location>
</feature>
<comment type="caution">
    <text evidence="3">The sequence shown here is derived from an EMBL/GenBank/DDBJ whole genome shotgun (WGS) entry which is preliminary data.</text>
</comment>
<dbReference type="Proteomes" id="UP000295131">
    <property type="component" value="Unassembled WGS sequence"/>
</dbReference>